<gene>
    <name evidence="2" type="ORF">Tco_0952668</name>
</gene>
<evidence type="ECO:0000259" key="1">
    <source>
        <dbReference type="PROSITE" id="PS50994"/>
    </source>
</evidence>
<dbReference type="SUPFAM" id="SSF53098">
    <property type="entry name" value="Ribonuclease H-like"/>
    <property type="match status" value="1"/>
</dbReference>
<keyword evidence="3" id="KW-1185">Reference proteome</keyword>
<dbReference type="InterPro" id="IPR036397">
    <property type="entry name" value="RNaseH_sf"/>
</dbReference>
<name>A0ABQ5DZJ4_9ASTR</name>
<dbReference type="InterPro" id="IPR001584">
    <property type="entry name" value="Integrase_cat-core"/>
</dbReference>
<keyword evidence="2" id="KW-0808">Transferase</keyword>
<evidence type="ECO:0000313" key="2">
    <source>
        <dbReference type="EMBL" id="GJT43953.1"/>
    </source>
</evidence>
<protein>
    <submittedName>
        <fullName evidence="2">Reverse transcriptase domain-containing protein</fullName>
    </submittedName>
</protein>
<dbReference type="Gene3D" id="3.30.420.10">
    <property type="entry name" value="Ribonuclease H-like superfamily/Ribonuclease H"/>
    <property type="match status" value="1"/>
</dbReference>
<keyword evidence="2" id="KW-0548">Nucleotidyltransferase</keyword>
<dbReference type="PROSITE" id="PS50994">
    <property type="entry name" value="INTEGRASE"/>
    <property type="match status" value="1"/>
</dbReference>
<accession>A0ABQ5DZJ4</accession>
<evidence type="ECO:0000313" key="3">
    <source>
        <dbReference type="Proteomes" id="UP001151760"/>
    </source>
</evidence>
<dbReference type="PANTHER" id="PTHR46148:SF59">
    <property type="entry name" value="NUCLEOTIDYLTRANSFERASE, RIBONUCLEASE H"/>
    <property type="match status" value="1"/>
</dbReference>
<dbReference type="PANTHER" id="PTHR46148">
    <property type="entry name" value="CHROMO DOMAIN-CONTAINING PROTEIN"/>
    <property type="match status" value="1"/>
</dbReference>
<comment type="caution">
    <text evidence="2">The sequence shown here is derived from an EMBL/GenBank/DDBJ whole genome shotgun (WGS) entry which is preliminary data.</text>
</comment>
<dbReference type="Pfam" id="PF24626">
    <property type="entry name" value="SH3_Tf2-1"/>
    <property type="match status" value="1"/>
</dbReference>
<keyword evidence="2" id="KW-0695">RNA-directed DNA polymerase</keyword>
<organism evidence="2 3">
    <name type="scientific">Tanacetum coccineum</name>
    <dbReference type="NCBI Taxonomy" id="301880"/>
    <lineage>
        <taxon>Eukaryota</taxon>
        <taxon>Viridiplantae</taxon>
        <taxon>Streptophyta</taxon>
        <taxon>Embryophyta</taxon>
        <taxon>Tracheophyta</taxon>
        <taxon>Spermatophyta</taxon>
        <taxon>Magnoliopsida</taxon>
        <taxon>eudicotyledons</taxon>
        <taxon>Gunneridae</taxon>
        <taxon>Pentapetalae</taxon>
        <taxon>asterids</taxon>
        <taxon>campanulids</taxon>
        <taxon>Asterales</taxon>
        <taxon>Asteraceae</taxon>
        <taxon>Asteroideae</taxon>
        <taxon>Anthemideae</taxon>
        <taxon>Anthemidinae</taxon>
        <taxon>Tanacetum</taxon>
    </lineage>
</organism>
<proteinExistence type="predicted"/>
<sequence>METLTRLYIKEIVSRHGVPISIISDRDSHFTSRFWQSLQSTLGTQLDMSTTYHPETDGQSERTIQTLEDMLRACVIDFGKGWEKHLPLVEFSYNNSYHASIKAAPFKALYGRKCRSPVCWAKVGDLNPRYIGPFKILERIGPVGYKIELPEELSNVHNTFHVSNLNKCLSDVSLVIPMKELRLDDKLNFVEEPVEIMDREVKQLKQSRIPIVKVRWNSKRGPEVTWEREDQIHAKYPHLFSNITPTSN</sequence>
<feature type="domain" description="Integrase catalytic" evidence="1">
    <location>
        <begin position="1"/>
        <end position="113"/>
    </location>
</feature>
<dbReference type="GO" id="GO:0003964">
    <property type="term" value="F:RNA-directed DNA polymerase activity"/>
    <property type="evidence" value="ECO:0007669"/>
    <property type="project" value="UniProtKB-KW"/>
</dbReference>
<dbReference type="Proteomes" id="UP001151760">
    <property type="component" value="Unassembled WGS sequence"/>
</dbReference>
<dbReference type="EMBL" id="BQNB010015772">
    <property type="protein sequence ID" value="GJT43953.1"/>
    <property type="molecule type" value="Genomic_DNA"/>
</dbReference>
<reference evidence="2" key="1">
    <citation type="journal article" date="2022" name="Int. J. Mol. Sci.">
        <title>Draft Genome of Tanacetum Coccineum: Genomic Comparison of Closely Related Tanacetum-Family Plants.</title>
        <authorList>
            <person name="Yamashiro T."/>
            <person name="Shiraishi A."/>
            <person name="Nakayama K."/>
            <person name="Satake H."/>
        </authorList>
    </citation>
    <scope>NUCLEOTIDE SEQUENCE</scope>
</reference>
<dbReference type="InterPro" id="IPR056924">
    <property type="entry name" value="SH3_Tf2-1"/>
</dbReference>
<dbReference type="InterPro" id="IPR012337">
    <property type="entry name" value="RNaseH-like_sf"/>
</dbReference>
<reference evidence="2" key="2">
    <citation type="submission" date="2022-01" db="EMBL/GenBank/DDBJ databases">
        <authorList>
            <person name="Yamashiro T."/>
            <person name="Shiraishi A."/>
            <person name="Satake H."/>
            <person name="Nakayama K."/>
        </authorList>
    </citation>
    <scope>NUCLEOTIDE SEQUENCE</scope>
</reference>